<organism evidence="8">
    <name type="scientific">Candidatus Kentrum sp. LFY</name>
    <dbReference type="NCBI Taxonomy" id="2126342"/>
    <lineage>
        <taxon>Bacteria</taxon>
        <taxon>Pseudomonadati</taxon>
        <taxon>Pseudomonadota</taxon>
        <taxon>Gammaproteobacteria</taxon>
        <taxon>Candidatus Kentrum</taxon>
    </lineage>
</organism>
<dbReference type="GO" id="GO:0030170">
    <property type="term" value="F:pyridoxal phosphate binding"/>
    <property type="evidence" value="ECO:0007669"/>
    <property type="project" value="InterPro"/>
</dbReference>
<reference evidence="8" key="1">
    <citation type="submission" date="2019-02" db="EMBL/GenBank/DDBJ databases">
        <authorList>
            <person name="Gruber-Vodicka R. H."/>
            <person name="Seah K. B. B."/>
        </authorList>
    </citation>
    <scope>NUCLEOTIDE SEQUENCE</scope>
    <source>
        <strain evidence="8">BECK_M7</strain>
    </source>
</reference>
<sequence>MTTSSRSPDTVRGPARKMADIAPFYVMDILGRAKELEAQGREIIHMEVGEPDFPTPQPVIEAGIQALGAGHTHYTASLGIPALRQAIADFYLRRYGVHIPAHRIAITPGVSSALQLALATLIDPGDEVMVADPGYPCNRNMIRLFEGTTVAVPVGIETAYQLTPQLITRHATPSTSAIVLTTPSNPTGTLVTPGNMAGILREARRLDARVVVDEIYLGLVYDDATVAVAVTGGADAPMAGTTASDTGDTRDAAGTHVGTALALSDDIFLASGFSKYFGMTGWRLGWMIVPECFLPDIERLAQNLYLAPPTMAQYAALTAFRPDTLAILEARRQEFQRRRDFLLPALEEIGFHIPVKPHGAFYLYADCSPFSEDSARFADDLLENAGVAITPGIDFGDNAPERHVRFAYTTSMENLHEGVERLRRYLST</sequence>
<accession>A0A450V3K7</accession>
<dbReference type="InterPro" id="IPR050596">
    <property type="entry name" value="AspAT/PAT-like"/>
</dbReference>
<keyword evidence="4 6" id="KW-0808">Transferase</keyword>
<dbReference type="GO" id="GO:0008483">
    <property type="term" value="F:transaminase activity"/>
    <property type="evidence" value="ECO:0007669"/>
    <property type="project" value="UniProtKB-KW"/>
</dbReference>
<evidence type="ECO:0000256" key="5">
    <source>
        <dbReference type="ARBA" id="ARBA00022898"/>
    </source>
</evidence>
<name>A0A450V3K7_9GAMM</name>
<keyword evidence="3 6" id="KW-0032">Aminotransferase</keyword>
<dbReference type="InterPro" id="IPR015421">
    <property type="entry name" value="PyrdxlP-dep_Trfase_major"/>
</dbReference>
<evidence type="ECO:0000256" key="4">
    <source>
        <dbReference type="ARBA" id="ARBA00022679"/>
    </source>
</evidence>
<protein>
    <recommendedName>
        <fullName evidence="6">Aminotransferase</fullName>
        <ecNumber evidence="6">2.6.1.-</ecNumber>
    </recommendedName>
</protein>
<evidence type="ECO:0000256" key="1">
    <source>
        <dbReference type="ARBA" id="ARBA00001933"/>
    </source>
</evidence>
<dbReference type="InterPro" id="IPR004838">
    <property type="entry name" value="NHTrfase_class1_PyrdxlP-BS"/>
</dbReference>
<dbReference type="Gene3D" id="3.40.640.10">
    <property type="entry name" value="Type I PLP-dependent aspartate aminotransferase-like (Major domain)"/>
    <property type="match status" value="1"/>
</dbReference>
<dbReference type="EMBL" id="CAADFF010000143">
    <property type="protein sequence ID" value="VFJ99370.1"/>
    <property type="molecule type" value="Genomic_DNA"/>
</dbReference>
<dbReference type="AlphaFoldDB" id="A0A450V3K7"/>
<gene>
    <name evidence="8" type="ORF">BECKLFY1418B_GA0070995_11433</name>
</gene>
<proteinExistence type="inferred from homology"/>
<evidence type="ECO:0000256" key="2">
    <source>
        <dbReference type="ARBA" id="ARBA00007441"/>
    </source>
</evidence>
<comment type="cofactor">
    <cofactor evidence="1 6">
        <name>pyridoxal 5'-phosphate</name>
        <dbReference type="ChEBI" id="CHEBI:597326"/>
    </cofactor>
</comment>
<evidence type="ECO:0000313" key="8">
    <source>
        <dbReference type="EMBL" id="VFJ99370.1"/>
    </source>
</evidence>
<dbReference type="InterPro" id="IPR004839">
    <property type="entry name" value="Aminotransferase_I/II_large"/>
</dbReference>
<dbReference type="EC" id="2.6.1.-" evidence="6"/>
<evidence type="ECO:0000256" key="6">
    <source>
        <dbReference type="RuleBase" id="RU000481"/>
    </source>
</evidence>
<evidence type="ECO:0000256" key="3">
    <source>
        <dbReference type="ARBA" id="ARBA00022576"/>
    </source>
</evidence>
<comment type="similarity">
    <text evidence="2 6">Belongs to the class-I pyridoxal-phosphate-dependent aminotransferase family.</text>
</comment>
<dbReference type="InterPro" id="IPR015424">
    <property type="entry name" value="PyrdxlP-dep_Trfase"/>
</dbReference>
<evidence type="ECO:0000259" key="7">
    <source>
        <dbReference type="Pfam" id="PF00155"/>
    </source>
</evidence>
<keyword evidence="5" id="KW-0663">Pyridoxal phosphate</keyword>
<dbReference type="PANTHER" id="PTHR46383">
    <property type="entry name" value="ASPARTATE AMINOTRANSFERASE"/>
    <property type="match status" value="1"/>
</dbReference>
<dbReference type="PROSITE" id="PS00105">
    <property type="entry name" value="AA_TRANSFER_CLASS_1"/>
    <property type="match status" value="1"/>
</dbReference>
<dbReference type="PANTHER" id="PTHR46383:SF2">
    <property type="entry name" value="AMINOTRANSFERASE"/>
    <property type="match status" value="1"/>
</dbReference>
<dbReference type="GO" id="GO:0006520">
    <property type="term" value="P:amino acid metabolic process"/>
    <property type="evidence" value="ECO:0007669"/>
    <property type="project" value="InterPro"/>
</dbReference>
<feature type="domain" description="Aminotransferase class I/classII large" evidence="7">
    <location>
        <begin position="42"/>
        <end position="422"/>
    </location>
</feature>
<dbReference type="Pfam" id="PF00155">
    <property type="entry name" value="Aminotran_1_2"/>
    <property type="match status" value="1"/>
</dbReference>
<dbReference type="CDD" id="cd00609">
    <property type="entry name" value="AAT_like"/>
    <property type="match status" value="1"/>
</dbReference>
<dbReference type="SUPFAM" id="SSF53383">
    <property type="entry name" value="PLP-dependent transferases"/>
    <property type="match status" value="1"/>
</dbReference>